<gene>
    <name evidence="1" type="ORF">PHYBLDRAFT_70838</name>
</gene>
<evidence type="ECO:0000313" key="1">
    <source>
        <dbReference type="EMBL" id="OAD66378.1"/>
    </source>
</evidence>
<accession>A0A167JNR2</accession>
<dbReference type="InParanoid" id="A0A167JNR2"/>
<keyword evidence="2" id="KW-1185">Reference proteome</keyword>
<dbReference type="GeneID" id="29003250"/>
<reference evidence="2" key="1">
    <citation type="submission" date="2015-06" db="EMBL/GenBank/DDBJ databases">
        <title>Expansion of signal transduction pathways in fungi by whole-genome duplication.</title>
        <authorList>
            <consortium name="DOE Joint Genome Institute"/>
            <person name="Corrochano L.M."/>
            <person name="Kuo A."/>
            <person name="Marcet-Houben M."/>
            <person name="Polaino S."/>
            <person name="Salamov A."/>
            <person name="Villalobos J.M."/>
            <person name="Alvarez M.I."/>
            <person name="Avalos J."/>
            <person name="Benito E.P."/>
            <person name="Benoit I."/>
            <person name="Burger G."/>
            <person name="Camino L.P."/>
            <person name="Canovas D."/>
            <person name="Cerda-Olmedo E."/>
            <person name="Cheng J.-F."/>
            <person name="Dominguez A."/>
            <person name="Elias M."/>
            <person name="Eslava A.P."/>
            <person name="Glaser F."/>
            <person name="Grimwood J."/>
            <person name="Gutierrez G."/>
            <person name="Heitman J."/>
            <person name="Henrissat B."/>
            <person name="Iturriaga E.A."/>
            <person name="Lang B.F."/>
            <person name="Lavin J.L."/>
            <person name="Lee S."/>
            <person name="Li W."/>
            <person name="Lindquist E."/>
            <person name="Lopez-Garcia S."/>
            <person name="Luque E.M."/>
            <person name="Marcos A.T."/>
            <person name="Martin J."/>
            <person name="McCluskey K."/>
            <person name="Medina H.R."/>
            <person name="Miralles-Duran A."/>
            <person name="Miyazaki A."/>
            <person name="Munoz-Torres E."/>
            <person name="Oguiza J.A."/>
            <person name="Ohm R."/>
            <person name="Olmedo M."/>
            <person name="Orejas M."/>
            <person name="Ortiz-Castellanos L."/>
            <person name="Pisabarro A.G."/>
            <person name="Rodriguez-Romero J."/>
            <person name="Ruiz-Herrera J."/>
            <person name="Ruiz-Vazquez R."/>
            <person name="Sanz C."/>
            <person name="Schackwitz W."/>
            <person name="Schmutz J."/>
            <person name="Shahriari M."/>
            <person name="Shelest E."/>
            <person name="Silva-Franco F."/>
            <person name="Soanes D."/>
            <person name="Syed K."/>
            <person name="Tagua V.G."/>
            <person name="Talbot N.J."/>
            <person name="Thon M."/>
            <person name="De vries R.P."/>
            <person name="Wiebenga A."/>
            <person name="Yadav J.S."/>
            <person name="Braun E.L."/>
            <person name="Baker S."/>
            <person name="Garre V."/>
            <person name="Horwitz B."/>
            <person name="Torres-Martinez S."/>
            <person name="Idnurm A."/>
            <person name="Herrera-Estrella A."/>
            <person name="Gabaldon T."/>
            <person name="Grigoriev I.V."/>
        </authorList>
    </citation>
    <scope>NUCLEOTIDE SEQUENCE [LARGE SCALE GENOMIC DNA]</scope>
    <source>
        <strain evidence="2">NRRL 1555(-)</strain>
    </source>
</reference>
<dbReference type="EMBL" id="KV441003">
    <property type="protein sequence ID" value="OAD66378.1"/>
    <property type="molecule type" value="Genomic_DNA"/>
</dbReference>
<sequence length="117" mass="13677">MTKTKNTANRRGNQKAEIRKLYIFISELYKRCRTTYNKHMSAVDEKFNRDNSSVFFRDATSDDESETDLNELFDHLDELAVPDLGKRANQLKTRRFVPVKKLIPCGLVVKMSTWARC</sequence>
<dbReference type="VEuPathDB" id="FungiDB:PHYBLDRAFT_70838"/>
<dbReference type="RefSeq" id="XP_018284418.1">
    <property type="nucleotide sequence ID" value="XM_018442344.1"/>
</dbReference>
<organism evidence="1 2">
    <name type="scientific">Phycomyces blakesleeanus (strain ATCC 8743b / DSM 1359 / FGSC 10004 / NBRC 33097 / NRRL 1555)</name>
    <dbReference type="NCBI Taxonomy" id="763407"/>
    <lineage>
        <taxon>Eukaryota</taxon>
        <taxon>Fungi</taxon>
        <taxon>Fungi incertae sedis</taxon>
        <taxon>Mucoromycota</taxon>
        <taxon>Mucoromycotina</taxon>
        <taxon>Mucoromycetes</taxon>
        <taxon>Mucorales</taxon>
        <taxon>Phycomycetaceae</taxon>
        <taxon>Phycomyces</taxon>
    </lineage>
</organism>
<dbReference type="AlphaFoldDB" id="A0A167JNR2"/>
<name>A0A167JNR2_PHYB8</name>
<dbReference type="Proteomes" id="UP000077315">
    <property type="component" value="Unassembled WGS sequence"/>
</dbReference>
<protein>
    <submittedName>
        <fullName evidence="1">Uncharacterized protein</fullName>
    </submittedName>
</protein>
<proteinExistence type="predicted"/>
<evidence type="ECO:0000313" key="2">
    <source>
        <dbReference type="Proteomes" id="UP000077315"/>
    </source>
</evidence>